<proteinExistence type="predicted"/>
<reference evidence="1 2" key="1">
    <citation type="submission" date="2019-02" db="EMBL/GenBank/DDBJ databases">
        <title>Genome sequencing of the rare red list fungi Antrodiella citrinella (Flaviporus citrinellus).</title>
        <authorList>
            <person name="Buettner E."/>
            <person name="Kellner H."/>
        </authorList>
    </citation>
    <scope>NUCLEOTIDE SEQUENCE [LARGE SCALE GENOMIC DNA]</scope>
    <source>
        <strain evidence="1 2">DSM 108506</strain>
    </source>
</reference>
<keyword evidence="2" id="KW-1185">Reference proteome</keyword>
<accession>A0A4S4N0V6</accession>
<dbReference type="AlphaFoldDB" id="A0A4S4N0V6"/>
<gene>
    <name evidence="1" type="ORF">EUX98_g2271</name>
</gene>
<evidence type="ECO:0000313" key="2">
    <source>
        <dbReference type="Proteomes" id="UP000308730"/>
    </source>
</evidence>
<evidence type="ECO:0000313" key="1">
    <source>
        <dbReference type="EMBL" id="THH31915.1"/>
    </source>
</evidence>
<sequence>MTPPMLQIRNIDINITHPFPISAGHHFFPIDFCPAVQQVRLTNLDIQYLGGHLHALTRLAVENVLGLPDLSTLVAILQAAPALESLDLGGPCKNVRESIAHLEAMDTDLPVRLPGMKRMVLRSDPEFTKDFFSIVSTPPSTDVVICLPVISLRGIQPAFICDALPDADRLSNLEGLGDINGLCLRFHGKVPSIMGFRTGVGCRPLLSLMIVDTTYPPGRTPHPNVVSAIVRAIHFLGISGRITSVELMSDEEENGEEHKLDLSAVFRALPNLHALSLSMPSLGSVLAALTCTDAGDEVVCAKLKEMQLLDVWFDDGLVIDLMDCLERRQEMDAGPLRSLELCASKGLSVDHEGMLGAMVGRLVCHTKVSR</sequence>
<organism evidence="1 2">
    <name type="scientific">Antrodiella citrinella</name>
    <dbReference type="NCBI Taxonomy" id="2447956"/>
    <lineage>
        <taxon>Eukaryota</taxon>
        <taxon>Fungi</taxon>
        <taxon>Dikarya</taxon>
        <taxon>Basidiomycota</taxon>
        <taxon>Agaricomycotina</taxon>
        <taxon>Agaricomycetes</taxon>
        <taxon>Polyporales</taxon>
        <taxon>Steccherinaceae</taxon>
        <taxon>Antrodiella</taxon>
    </lineage>
</organism>
<dbReference type="Proteomes" id="UP000308730">
    <property type="component" value="Unassembled WGS sequence"/>
</dbReference>
<evidence type="ECO:0008006" key="3">
    <source>
        <dbReference type="Google" id="ProtNLM"/>
    </source>
</evidence>
<name>A0A4S4N0V6_9APHY</name>
<dbReference type="OrthoDB" id="2758792at2759"/>
<dbReference type="EMBL" id="SGPM01000034">
    <property type="protein sequence ID" value="THH31915.1"/>
    <property type="molecule type" value="Genomic_DNA"/>
</dbReference>
<protein>
    <recommendedName>
        <fullName evidence="3">F-box domain-containing protein</fullName>
    </recommendedName>
</protein>
<comment type="caution">
    <text evidence="1">The sequence shown here is derived from an EMBL/GenBank/DDBJ whole genome shotgun (WGS) entry which is preliminary data.</text>
</comment>